<dbReference type="PANTHER" id="PTHR37534">
    <property type="entry name" value="TRANSCRIPTIONAL ACTIVATOR PROTEIN UGA3"/>
    <property type="match status" value="1"/>
</dbReference>
<dbReference type="Proteomes" id="UP001152300">
    <property type="component" value="Unassembled WGS sequence"/>
</dbReference>
<evidence type="ECO:0000313" key="3">
    <source>
        <dbReference type="EMBL" id="KAJ8066604.1"/>
    </source>
</evidence>
<dbReference type="AlphaFoldDB" id="A0A9X0DKR0"/>
<dbReference type="GO" id="GO:0045944">
    <property type="term" value="P:positive regulation of transcription by RNA polymerase II"/>
    <property type="evidence" value="ECO:0007669"/>
    <property type="project" value="TreeGrafter"/>
</dbReference>
<dbReference type="Pfam" id="PF11951">
    <property type="entry name" value="Fungal_trans_2"/>
    <property type="match status" value="1"/>
</dbReference>
<protein>
    <submittedName>
        <fullName evidence="3">Uncharacterized protein</fullName>
    </submittedName>
</protein>
<comment type="subcellular location">
    <subcellularLocation>
        <location evidence="1">Nucleus</location>
    </subcellularLocation>
</comment>
<dbReference type="GO" id="GO:0000976">
    <property type="term" value="F:transcription cis-regulatory region binding"/>
    <property type="evidence" value="ECO:0007669"/>
    <property type="project" value="TreeGrafter"/>
</dbReference>
<organism evidence="3 4">
    <name type="scientific">Sclerotinia nivalis</name>
    <dbReference type="NCBI Taxonomy" id="352851"/>
    <lineage>
        <taxon>Eukaryota</taxon>
        <taxon>Fungi</taxon>
        <taxon>Dikarya</taxon>
        <taxon>Ascomycota</taxon>
        <taxon>Pezizomycotina</taxon>
        <taxon>Leotiomycetes</taxon>
        <taxon>Helotiales</taxon>
        <taxon>Sclerotiniaceae</taxon>
        <taxon>Sclerotinia</taxon>
    </lineage>
</organism>
<dbReference type="EMBL" id="JAPEIS010000005">
    <property type="protein sequence ID" value="KAJ8066604.1"/>
    <property type="molecule type" value="Genomic_DNA"/>
</dbReference>
<evidence type="ECO:0000256" key="2">
    <source>
        <dbReference type="ARBA" id="ARBA00023242"/>
    </source>
</evidence>
<gene>
    <name evidence="3" type="ORF">OCU04_005651</name>
</gene>
<reference evidence="3" key="1">
    <citation type="submission" date="2022-11" db="EMBL/GenBank/DDBJ databases">
        <title>Genome Resource of Sclerotinia nivalis Strain SnTB1, a Plant Pathogen Isolated from American Ginseng.</title>
        <authorList>
            <person name="Fan S."/>
        </authorList>
    </citation>
    <scope>NUCLEOTIDE SEQUENCE</scope>
    <source>
        <strain evidence="3">SnTB1</strain>
    </source>
</reference>
<dbReference type="InterPro" id="IPR021858">
    <property type="entry name" value="Fun_TF"/>
</dbReference>
<evidence type="ECO:0000256" key="1">
    <source>
        <dbReference type="ARBA" id="ARBA00004123"/>
    </source>
</evidence>
<keyword evidence="4" id="KW-1185">Reference proteome</keyword>
<dbReference type="OrthoDB" id="5213892at2759"/>
<comment type="caution">
    <text evidence="3">The sequence shown here is derived from an EMBL/GenBank/DDBJ whole genome shotgun (WGS) entry which is preliminary data.</text>
</comment>
<name>A0A9X0DKR0_9HELO</name>
<accession>A0A9X0DKR0</accession>
<dbReference type="GO" id="GO:0005634">
    <property type="term" value="C:nucleus"/>
    <property type="evidence" value="ECO:0007669"/>
    <property type="project" value="UniProtKB-SubCell"/>
</dbReference>
<dbReference type="PANTHER" id="PTHR37534:SF26">
    <property type="entry name" value="TRANSCRIPTION FACTOR, PUTATIVE-RELATED"/>
    <property type="match status" value="1"/>
</dbReference>
<proteinExistence type="predicted"/>
<keyword evidence="2" id="KW-0539">Nucleus</keyword>
<sequence>MINDESTSNTLRTAYELRDGESSIIFLFLSGVVMWLDIVSCLTTGKSPQLLDLHPVAFGAKPHIKLEKIMGCKNWVMTEIGRIAMLHESKRHGLQNGTFDAHSFKTQADDIRQTIRRGQNEQFLSELRITNPNSPSHAKSPIRPHEIITRVFTRAAHIYLELVVRGFKSVEENPDFYNINTELMMMLSTLPRGDLFRAIVCPLYLFGCVAKAEDRDVFRNIFSSLPLNDPFMHHRKTILPLLEKVWSLRDTRSNDVSWESVLQLSEDKIILL</sequence>
<dbReference type="GO" id="GO:0003700">
    <property type="term" value="F:DNA-binding transcription factor activity"/>
    <property type="evidence" value="ECO:0007669"/>
    <property type="project" value="TreeGrafter"/>
</dbReference>
<evidence type="ECO:0000313" key="4">
    <source>
        <dbReference type="Proteomes" id="UP001152300"/>
    </source>
</evidence>